<dbReference type="InterPro" id="IPR050358">
    <property type="entry name" value="RSE1/DDB1/CFT1"/>
</dbReference>
<dbReference type="EMBL" id="FN653224">
    <property type="protein sequence ID" value="CBY20011.1"/>
    <property type="molecule type" value="Genomic_DNA"/>
</dbReference>
<dbReference type="Pfam" id="PF10433">
    <property type="entry name" value="Beta-prop_RSE1_1st"/>
    <property type="match status" value="1"/>
</dbReference>
<gene>
    <name evidence="6" type="ORF">GSOID_T00006768001</name>
    <name evidence="7" type="ORF">GSOID_T00024863001</name>
</gene>
<evidence type="ECO:0000313" key="6">
    <source>
        <dbReference type="EMBL" id="CBY20011.1"/>
    </source>
</evidence>
<dbReference type="InterPro" id="IPR004871">
    <property type="entry name" value="RSE1/DDB1/CPSF1_C"/>
</dbReference>
<keyword evidence="8" id="KW-1185">Reference proteome</keyword>
<dbReference type="Proteomes" id="UP000001307">
    <property type="component" value="Unassembled WGS sequence"/>
</dbReference>
<dbReference type="GO" id="GO:0005634">
    <property type="term" value="C:nucleus"/>
    <property type="evidence" value="ECO:0007669"/>
    <property type="project" value="UniProtKB-SubCell"/>
</dbReference>
<evidence type="ECO:0000259" key="5">
    <source>
        <dbReference type="Pfam" id="PF23726"/>
    </source>
</evidence>
<sequence length="1135" mass="126899">MKSGEGGCAYVVTAHKQSAVTHSVVGQFTSAADLNLIVAKYSRIEVNLSTQTGLKPVTEFNLYGRIAVIEVFRYKNEKKDCLFILTESCYACILEYVDGKIITRAYGDMRDKNYSVSQSGMHACVDPEARCIALRLYDGVLKIINLNSSSKHLTSAEQRIEEILVVDMCFLHTANKPTLALLYDDNSSRHLSTIAITLDNSGSGASIHKGPFRHTQVEQDTILIVAVPEPLAGILLLGHVNITYHDSKNRSTCSIENIVKRTIECVTPIDKHRYLCGDSNGELFLLLLDYNENRIPEERMRLATKYLGRTTLPNTLSYIDNYVVFVGSTFGDSELIRIEVSDNNSGQHFTSLHQYDNLGPIKDMCIVDFEKQGQGQLVTASGVGTGGSLRIIRNGVGIHEYASIDLEGVKGLWALKYLSSSTKQDSLLLSFVGQTIFLRLEGQDVTEVEEIPGFTNGEQTMYAGNVTDQQFLQITEKQVRLIADESLKGSWEPEENTQINLCSVNKNQVLLGVGSTAIYLEINDCEIVEKSRHVFDSEIACVDISPLQKEMSSDFFTIGLWNVTVSVNKLPSMEVIAKMELGGNIIPRSVLLNSFGENNTPYLLVSIGDGALFYIKLNEDHSFSSKKRIQLGTQPTSLNKFQTSNGSTVFACSDRPAVIHSTNEKIFFSNVNLKQVNHMCVLDTEGYPNALALVNENALLIGKIDDIQKLHTSTIRLNETPHSVLHYEEREVFAYLGEFDEEDLRDTRPDQESTKKLFTPLSIQCPYKSGVVERDDSNSLTHYTMVNTLVICDEITFTPKWAHFFDVGEISSCMCIAKLGKKDEQFIVVGTAITADEQECKNGRICVFSYSKEEKLTLVSTKQVNGAVYSVKALNGNKIICAINQQLKVFEMNEQTTLQSEAPIANHITCVAVDVSKNGFILSADLMRSISVFSYKPLEGALEEIARDYHPNWMTAIKMIDDDNYIGAENSENIFICTRNTEAPDEEDRQQLLPTGYYHVGEHINTIVEGNLVMDVHVESSITPTRTFLMGSVSGYVGLLAIFPEKQWQFLSKLEAKMRKVIRGVGKIDHESWRRFESDSRMEDCKGFVDGDLIEMFQDLRPEKQKEVISELTMDGEPATHDDVVRLVDDLCRLH</sequence>
<dbReference type="InParanoid" id="E4XVW5"/>
<evidence type="ECO:0000256" key="2">
    <source>
        <dbReference type="ARBA" id="ARBA00023242"/>
    </source>
</evidence>
<organism evidence="6">
    <name type="scientific">Oikopleura dioica</name>
    <name type="common">Tunicate</name>
    <dbReference type="NCBI Taxonomy" id="34765"/>
    <lineage>
        <taxon>Eukaryota</taxon>
        <taxon>Metazoa</taxon>
        <taxon>Chordata</taxon>
        <taxon>Tunicata</taxon>
        <taxon>Appendicularia</taxon>
        <taxon>Copelata</taxon>
        <taxon>Oikopleuridae</taxon>
        <taxon>Oikopleura</taxon>
    </lineage>
</organism>
<dbReference type="Pfam" id="PF03178">
    <property type="entry name" value="CPSF_A"/>
    <property type="match status" value="1"/>
</dbReference>
<feature type="domain" description="RSE1/DDB1/CPSF1 first beta-propeller" evidence="4">
    <location>
        <begin position="19"/>
        <end position="342"/>
    </location>
</feature>
<dbReference type="InterPro" id="IPR018846">
    <property type="entry name" value="Beta-prop_RSE1/DDB1/CPSF1_1st"/>
</dbReference>
<accession>E4XVW5</accession>
<dbReference type="FunCoup" id="E4XVW5">
    <property type="interactions" value="908"/>
</dbReference>
<evidence type="ECO:0000259" key="3">
    <source>
        <dbReference type="Pfam" id="PF03178"/>
    </source>
</evidence>
<comment type="subcellular location">
    <subcellularLocation>
        <location evidence="1">Nucleus</location>
    </subcellularLocation>
</comment>
<evidence type="ECO:0000256" key="1">
    <source>
        <dbReference type="ARBA" id="ARBA00004123"/>
    </source>
</evidence>
<evidence type="ECO:0000313" key="8">
    <source>
        <dbReference type="Proteomes" id="UP000001307"/>
    </source>
</evidence>
<feature type="domain" description="RSE1/DDB1/CPSF1 C-terminal" evidence="3">
    <location>
        <begin position="790"/>
        <end position="1098"/>
    </location>
</feature>
<feature type="domain" description="RSE1/DDB1/CPSF1 second beta-propeller" evidence="5">
    <location>
        <begin position="398"/>
        <end position="704"/>
    </location>
</feature>
<keyword evidence="2" id="KW-0539">Nucleus</keyword>
<dbReference type="InterPro" id="IPR058543">
    <property type="entry name" value="Beta-prop_RSE1/DDB1/CPSF1_2nd"/>
</dbReference>
<dbReference type="InterPro" id="IPR036322">
    <property type="entry name" value="WD40_repeat_dom_sf"/>
</dbReference>
<evidence type="ECO:0000313" key="7">
    <source>
        <dbReference type="EMBL" id="CBY34826.1"/>
    </source>
</evidence>
<evidence type="ECO:0000259" key="4">
    <source>
        <dbReference type="Pfam" id="PF10433"/>
    </source>
</evidence>
<dbReference type="Proteomes" id="UP000011014">
    <property type="component" value="Unassembled WGS sequence"/>
</dbReference>
<dbReference type="InterPro" id="IPR015943">
    <property type="entry name" value="WD40/YVTN_repeat-like_dom_sf"/>
</dbReference>
<dbReference type="PANTHER" id="PTHR10644">
    <property type="entry name" value="DNA REPAIR/RNA PROCESSING CPSF FAMILY"/>
    <property type="match status" value="1"/>
</dbReference>
<protein>
    <recommendedName>
        <fullName evidence="9">DNA damage-binding protein 1</fullName>
    </recommendedName>
</protein>
<name>E4XVW5_OIKDI</name>
<dbReference type="OrthoDB" id="433457at2759"/>
<dbReference type="AlphaFoldDB" id="E4XVW5"/>
<dbReference type="Pfam" id="PF23726">
    <property type="entry name" value="Beta-prop_RSE1_2nd"/>
    <property type="match status" value="1"/>
</dbReference>
<dbReference type="Gene3D" id="1.10.150.910">
    <property type="match status" value="1"/>
</dbReference>
<proteinExistence type="predicted"/>
<reference evidence="6" key="1">
    <citation type="journal article" date="2010" name="Science">
        <title>Plasticity of animal genome architecture unmasked by rapid evolution of a pelagic tunicate.</title>
        <authorList>
            <person name="Denoeud F."/>
            <person name="Henriet S."/>
            <person name="Mungpakdee S."/>
            <person name="Aury J.M."/>
            <person name="Da Silva C."/>
            <person name="Brinkmann H."/>
            <person name="Mikhaleva J."/>
            <person name="Olsen L.C."/>
            <person name="Jubin C."/>
            <person name="Canestro C."/>
            <person name="Bouquet J.M."/>
            <person name="Danks G."/>
            <person name="Poulain J."/>
            <person name="Campsteijn C."/>
            <person name="Adamski M."/>
            <person name="Cross I."/>
            <person name="Yadetie F."/>
            <person name="Muffato M."/>
            <person name="Louis A."/>
            <person name="Butcher S."/>
            <person name="Tsagkogeorga G."/>
            <person name="Konrad A."/>
            <person name="Singh S."/>
            <person name="Jensen M.F."/>
            <person name="Cong E.H."/>
            <person name="Eikeseth-Otteraa H."/>
            <person name="Noel B."/>
            <person name="Anthouard V."/>
            <person name="Porcel B.M."/>
            <person name="Kachouri-Lafond R."/>
            <person name="Nishino A."/>
            <person name="Ugolini M."/>
            <person name="Chourrout P."/>
            <person name="Nishida H."/>
            <person name="Aasland R."/>
            <person name="Huzurbazar S."/>
            <person name="Westhof E."/>
            <person name="Delsuc F."/>
            <person name="Lehrach H."/>
            <person name="Reinhardt R."/>
            <person name="Weissenbach J."/>
            <person name="Roy S.W."/>
            <person name="Artiguenave F."/>
            <person name="Postlethwait J.H."/>
            <person name="Manak J.R."/>
            <person name="Thompson E.M."/>
            <person name="Jaillon O."/>
            <person name="Du Pasquier L."/>
            <person name="Boudinot P."/>
            <person name="Liberles D.A."/>
            <person name="Volff J.N."/>
            <person name="Philippe H."/>
            <person name="Lenhard B."/>
            <person name="Roest Crollius H."/>
            <person name="Wincker P."/>
            <person name="Chourrout D."/>
        </authorList>
    </citation>
    <scope>NUCLEOTIDE SEQUENCE [LARGE SCALE GENOMIC DNA]</scope>
</reference>
<evidence type="ECO:0008006" key="9">
    <source>
        <dbReference type="Google" id="ProtNLM"/>
    </source>
</evidence>
<dbReference type="EMBL" id="FN654548">
    <property type="protein sequence ID" value="CBY34826.1"/>
    <property type="molecule type" value="Genomic_DNA"/>
</dbReference>
<dbReference type="Gene3D" id="2.130.10.10">
    <property type="entry name" value="YVTN repeat-like/Quinoprotein amine dehydrogenase"/>
    <property type="match status" value="3"/>
</dbReference>
<dbReference type="GO" id="GO:0003676">
    <property type="term" value="F:nucleic acid binding"/>
    <property type="evidence" value="ECO:0007669"/>
    <property type="project" value="InterPro"/>
</dbReference>
<dbReference type="SUPFAM" id="SSF50978">
    <property type="entry name" value="WD40 repeat-like"/>
    <property type="match status" value="1"/>
</dbReference>